<organism evidence="3 4">
    <name type="scientific">Brassica carinata</name>
    <name type="common">Ethiopian mustard</name>
    <name type="synonym">Abyssinian cabbage</name>
    <dbReference type="NCBI Taxonomy" id="52824"/>
    <lineage>
        <taxon>Eukaryota</taxon>
        <taxon>Viridiplantae</taxon>
        <taxon>Streptophyta</taxon>
        <taxon>Embryophyta</taxon>
        <taxon>Tracheophyta</taxon>
        <taxon>Spermatophyta</taxon>
        <taxon>Magnoliopsida</taxon>
        <taxon>eudicotyledons</taxon>
        <taxon>Gunneridae</taxon>
        <taxon>Pentapetalae</taxon>
        <taxon>rosids</taxon>
        <taxon>malvids</taxon>
        <taxon>Brassicales</taxon>
        <taxon>Brassicaceae</taxon>
        <taxon>Brassiceae</taxon>
        <taxon>Brassica</taxon>
    </lineage>
</organism>
<feature type="compositionally biased region" description="Basic and acidic residues" evidence="2">
    <location>
        <begin position="1"/>
        <end position="11"/>
    </location>
</feature>
<evidence type="ECO:0000313" key="4">
    <source>
        <dbReference type="Proteomes" id="UP000886595"/>
    </source>
</evidence>
<keyword evidence="1" id="KW-0175">Coiled coil</keyword>
<feature type="compositionally biased region" description="Basic residues" evidence="2">
    <location>
        <begin position="409"/>
        <end position="419"/>
    </location>
</feature>
<feature type="compositionally biased region" description="Basic and acidic residues" evidence="2">
    <location>
        <begin position="381"/>
        <end position="392"/>
    </location>
</feature>
<evidence type="ECO:0000313" key="3">
    <source>
        <dbReference type="EMBL" id="KAG2275715.1"/>
    </source>
</evidence>
<feature type="compositionally biased region" description="Basic and acidic residues" evidence="2">
    <location>
        <begin position="33"/>
        <end position="43"/>
    </location>
</feature>
<feature type="compositionally biased region" description="Basic and acidic residues" evidence="2">
    <location>
        <begin position="894"/>
        <end position="911"/>
    </location>
</feature>
<dbReference type="AlphaFoldDB" id="A0A8X7UDH0"/>
<dbReference type="EMBL" id="JAAMPC010000012">
    <property type="protein sequence ID" value="KAG2275715.1"/>
    <property type="molecule type" value="Genomic_DNA"/>
</dbReference>
<comment type="caution">
    <text evidence="3">The sequence shown here is derived from an EMBL/GenBank/DDBJ whole genome shotgun (WGS) entry which is preliminary data.</text>
</comment>
<feature type="region of interest" description="Disordered" evidence="2">
    <location>
        <begin position="878"/>
        <end position="1014"/>
    </location>
</feature>
<keyword evidence="4" id="KW-1185">Reference proteome</keyword>
<evidence type="ECO:0000256" key="1">
    <source>
        <dbReference type="SAM" id="Coils"/>
    </source>
</evidence>
<proteinExistence type="predicted"/>
<reference evidence="3 4" key="1">
    <citation type="submission" date="2020-02" db="EMBL/GenBank/DDBJ databases">
        <authorList>
            <person name="Ma Q."/>
            <person name="Huang Y."/>
            <person name="Song X."/>
            <person name="Pei D."/>
        </authorList>
    </citation>
    <scope>NUCLEOTIDE SEQUENCE [LARGE SCALE GENOMIC DNA]</scope>
    <source>
        <strain evidence="3">Sxm20200214</strain>
        <tissue evidence="3">Leaf</tissue>
    </source>
</reference>
<dbReference type="OrthoDB" id="1113395at2759"/>
<feature type="region of interest" description="Disordered" evidence="2">
    <location>
        <begin position="354"/>
        <end position="563"/>
    </location>
</feature>
<sequence>MIRDEGADRVEVGNSDVSGSEDRGGDQSDTATDSERGDADESGRSPTPSRRVRTRVCFDQIDCRPTIYHPGGIFEELAPLPPGLLRDPRAQSWGNVFGSCASHHTVRDQLRASGGAGVTYIIPSAEQPPWSPSVGYQCVYESYFGDHTKLWFPIPRLVTSYAFRRDIAISQLLNGSLRIAVMLMVMAAEMDISMSLRVFEELTFTKAEPNGIFSVKMRSNYNVLTGHPNKTQDWQRAYFLVKSNEHAFEEPPGDDYRVLWNRQLGRDSSFVIRTRSPAPTSFLRVLKRSRRTVIFVGRISIGRGYVVSKLGSLESRLPLFTCKQQRLLDKAREMDGVPDLSPLLKGKLQLLSKKSTKVDPQGPPHSGVDVTSEGGGTSREGASKEGAFREEGPITIYQGGRAETSASGPKKKKKSKKTKVGTTDEAPPEESASLDATSEGSKAKKKKDGRKRSRGGEASSADRGESLAEGQEAILVRAAPDGHPKKRTKRSVEAEPRPSTSDANAADATFVYAVGEASGTPENLSEERRKTSSREGGCGGEPARSSPHSSTRKRSGSEGAVAKRRRIEFPDRVEFSYNETTPLILNPLRCAELTRQIRGGTKEMSLFEDLYFKNEYIDAASSRARSDGSMNFLGEKYDSALKQMMIQLGSSEKLAQARLKSIEKKAVKEKEILRVKFEELEGKLKSASAAKKELARENTRLEQAAATLEKEKTELLEERDAAVEKLIGERQRLRDSRGLEVTHERERVEAAMVEKAYRCFGRVRDHFTRLDAFGKAKNLYGQASGTKKCLEMIKASGMEIPQEMIDVFAEQENLYEAEATKFCVGSLSDSDLTLSPLVLLSRFVEDRFRAPFDPYGSNVNLIRPGTVSQLITSLEITEEPSEEPLVDVTSVPAEHVEVPEGGGLDERRESENLEEEDTENVGIEEHVLVSDSSSEGREDEEEEDDRVEETSPSYPVEEETTNEVGNRDVPPPPSVASLVPVPTRVEDPTAAATEDPVGPSALGTPKEDGQDSAP</sequence>
<name>A0A8X7UDH0_BRACI</name>
<evidence type="ECO:0000256" key="2">
    <source>
        <dbReference type="SAM" id="MobiDB-lite"/>
    </source>
</evidence>
<feature type="compositionally biased region" description="Basic and acidic residues" evidence="2">
    <location>
        <begin position="1005"/>
        <end position="1014"/>
    </location>
</feature>
<feature type="region of interest" description="Disordered" evidence="2">
    <location>
        <begin position="1"/>
        <end position="51"/>
    </location>
</feature>
<protein>
    <submittedName>
        <fullName evidence="3">Uncharacterized protein</fullName>
    </submittedName>
</protein>
<dbReference type="Proteomes" id="UP000886595">
    <property type="component" value="Unassembled WGS sequence"/>
</dbReference>
<feature type="compositionally biased region" description="Acidic residues" evidence="2">
    <location>
        <begin position="937"/>
        <end position="947"/>
    </location>
</feature>
<feature type="compositionally biased region" description="Basic residues" evidence="2">
    <location>
        <begin position="443"/>
        <end position="453"/>
    </location>
</feature>
<gene>
    <name evidence="3" type="ORF">Bca52824_058270</name>
</gene>
<feature type="coiled-coil region" evidence="1">
    <location>
        <begin position="670"/>
        <end position="725"/>
    </location>
</feature>
<accession>A0A8X7UDH0</accession>